<sequence length="37" mass="4523">MVKKRHKRWKNKRLIWQEQKRVDKPAPIINNAPRSTA</sequence>
<dbReference type="EMBL" id="CP022426">
    <property type="protein sequence ID" value="ATP07293.1"/>
    <property type="molecule type" value="Genomic_DNA"/>
</dbReference>
<protein>
    <submittedName>
        <fullName evidence="1">Uncharacterized protein</fullName>
    </submittedName>
</protein>
<dbReference type="AlphaFoldDB" id="A0A2D1QAN8"/>
<gene>
    <name evidence="1" type="ORF">Asalp_00270</name>
</gene>
<accession>A0A2D1QAN8</accession>
<dbReference type="Proteomes" id="UP000222916">
    <property type="component" value="Chromosome"/>
</dbReference>
<reference evidence="2" key="1">
    <citation type="journal article" date="2018" name="BMC Genomics">
        <title>The complete and fully assembled genome sequence of Aeromonas salmonicida subsp. pectinolytica and its comparative analysis with other Aeromonas species: investigation of the mobilome in environmental and pathogenic strains.</title>
        <authorList>
            <person name="Pfeiffer F."/>
            <person name="Zamora-Lagos M.A."/>
            <person name="Blettinger M."/>
            <person name="Yeroslaviz A."/>
            <person name="Dahl A."/>
            <person name="Gruber S."/>
            <person name="Habermann B.H."/>
        </authorList>
    </citation>
    <scope>NUCLEOTIDE SEQUENCE [LARGE SCALE GENOMIC DNA]</scope>
    <source>
        <strain evidence="2">34mel</strain>
    </source>
</reference>
<name>A0A2D1QAN8_AERSA</name>
<evidence type="ECO:0000313" key="1">
    <source>
        <dbReference type="EMBL" id="ATP07293.1"/>
    </source>
</evidence>
<proteinExistence type="predicted"/>
<organism evidence="1 2">
    <name type="scientific">Aeromonas salmonicida subsp. pectinolytica 34mel</name>
    <dbReference type="NCBI Taxonomy" id="1324960"/>
    <lineage>
        <taxon>Bacteria</taxon>
        <taxon>Pseudomonadati</taxon>
        <taxon>Pseudomonadota</taxon>
        <taxon>Gammaproteobacteria</taxon>
        <taxon>Aeromonadales</taxon>
        <taxon>Aeromonadaceae</taxon>
        <taxon>Aeromonas</taxon>
    </lineage>
</organism>
<evidence type="ECO:0000313" key="2">
    <source>
        <dbReference type="Proteomes" id="UP000222916"/>
    </source>
</evidence>